<dbReference type="FunFam" id="3.40.30.10:FF:000092">
    <property type="entry name" value="Monothiol glutaredoxin"/>
    <property type="match status" value="1"/>
</dbReference>
<feature type="domain" description="Thioredoxin" evidence="7">
    <location>
        <begin position="1"/>
        <end position="119"/>
    </location>
</feature>
<evidence type="ECO:0000313" key="9">
    <source>
        <dbReference type="Proteomes" id="UP000030641"/>
    </source>
</evidence>
<dbReference type="GO" id="GO:0051537">
    <property type="term" value="F:2 iron, 2 sulfur cluster binding"/>
    <property type="evidence" value="ECO:0007669"/>
    <property type="project" value="TreeGrafter"/>
</dbReference>
<dbReference type="CDD" id="cd03028">
    <property type="entry name" value="GRX_PICOT_like"/>
    <property type="match status" value="1"/>
</dbReference>
<sequence length="285" mass="30108">MATSNPCTLSEMASDNDFASYTNSVPESSTLVIYFHAPWAEPCKQMSTVLSALASTYTASSPPTVAFLALDAEELSEVSEQYDVTQVPYIVIQKAGKVLETISGGDASRVRAAVEKHVGAGSGNAGAAGLPPAQLVNKPEGASAKNLASYAPSSNDPTTAPEYSAAEANPETSKEELNNRLGELVKAAPVMLFMKGTPSAPQCGFSRQTVSLLRDKGIRYGFFNILADDDVRQGLKEFADWPTFPQVWVGGELVGGLDILKEEFENDPDFLGDYVASGKKGGPAA</sequence>
<keyword evidence="2" id="KW-0479">Metal-binding</keyword>
<dbReference type="GeneID" id="25366631"/>
<dbReference type="FunFam" id="3.40.30.10:FF:000012">
    <property type="entry name" value="Monothiol glutaredoxin"/>
    <property type="match status" value="1"/>
</dbReference>
<dbReference type="CDD" id="cd02984">
    <property type="entry name" value="TRX_PICOT"/>
    <property type="match status" value="1"/>
</dbReference>
<evidence type="ECO:0000256" key="6">
    <source>
        <dbReference type="SAM" id="MobiDB-lite"/>
    </source>
</evidence>
<dbReference type="InterPro" id="IPR004480">
    <property type="entry name" value="Monothiol_GRX-rel"/>
</dbReference>
<reference evidence="8 9" key="1">
    <citation type="journal article" date="2014" name="BMC Genomics">
        <title>Genome sequencing of four Aureobasidium pullulans varieties: biotechnological potential, stress tolerance, and description of new species.</title>
        <authorList>
            <person name="Gostin Ar C."/>
            <person name="Ohm R.A."/>
            <person name="Kogej T."/>
            <person name="Sonjak S."/>
            <person name="Turk M."/>
            <person name="Zajc J."/>
            <person name="Zalar P."/>
            <person name="Grube M."/>
            <person name="Sun H."/>
            <person name="Han J."/>
            <person name="Sharma A."/>
            <person name="Chiniquy J."/>
            <person name="Ngan C.Y."/>
            <person name="Lipzen A."/>
            <person name="Barry K."/>
            <person name="Grigoriev I.V."/>
            <person name="Gunde-Cimerman N."/>
        </authorList>
    </citation>
    <scope>NUCLEOTIDE SEQUENCE [LARGE SCALE GENOMIC DNA]</scope>
    <source>
        <strain evidence="8 9">EXF-2481</strain>
    </source>
</reference>
<dbReference type="InParanoid" id="A0A074YKJ0"/>
<dbReference type="Pfam" id="PF00085">
    <property type="entry name" value="Thioredoxin"/>
    <property type="match status" value="1"/>
</dbReference>
<protein>
    <recommendedName>
        <fullName evidence="7">Thioredoxin domain-containing protein</fullName>
    </recommendedName>
</protein>
<dbReference type="InterPro" id="IPR002109">
    <property type="entry name" value="Glutaredoxin"/>
</dbReference>
<dbReference type="GO" id="GO:0005634">
    <property type="term" value="C:nucleus"/>
    <property type="evidence" value="ECO:0007669"/>
    <property type="project" value="TreeGrafter"/>
</dbReference>
<evidence type="ECO:0000313" key="8">
    <source>
        <dbReference type="EMBL" id="KEQ94587.1"/>
    </source>
</evidence>
<name>A0A074YKJ0_AURSE</name>
<dbReference type="OrthoDB" id="415696at2759"/>
<keyword evidence="9" id="KW-1185">Reference proteome</keyword>
<evidence type="ECO:0000259" key="7">
    <source>
        <dbReference type="PROSITE" id="PS51352"/>
    </source>
</evidence>
<gene>
    <name evidence="8" type="ORF">AUEXF2481DRAFT_40518</name>
</gene>
<dbReference type="InterPro" id="IPR036249">
    <property type="entry name" value="Thioredoxin-like_sf"/>
</dbReference>
<organism evidence="8 9">
    <name type="scientific">Aureobasidium subglaciale (strain EXF-2481)</name>
    <name type="common">Aureobasidium pullulans var. subglaciale</name>
    <dbReference type="NCBI Taxonomy" id="1043005"/>
    <lineage>
        <taxon>Eukaryota</taxon>
        <taxon>Fungi</taxon>
        <taxon>Dikarya</taxon>
        <taxon>Ascomycota</taxon>
        <taxon>Pezizomycotina</taxon>
        <taxon>Dothideomycetes</taxon>
        <taxon>Dothideomycetidae</taxon>
        <taxon>Dothideales</taxon>
        <taxon>Saccotheciaceae</taxon>
        <taxon>Aureobasidium</taxon>
    </lineage>
</organism>
<dbReference type="SUPFAM" id="SSF52833">
    <property type="entry name" value="Thioredoxin-like"/>
    <property type="match status" value="2"/>
</dbReference>
<dbReference type="PROSITE" id="PS51352">
    <property type="entry name" value="THIOREDOXIN_2"/>
    <property type="match status" value="1"/>
</dbReference>
<dbReference type="PANTHER" id="PTHR10293">
    <property type="entry name" value="GLUTAREDOXIN FAMILY MEMBER"/>
    <property type="match status" value="1"/>
</dbReference>
<dbReference type="RefSeq" id="XP_013343164.1">
    <property type="nucleotide sequence ID" value="XM_013487710.1"/>
</dbReference>
<dbReference type="InterPro" id="IPR013766">
    <property type="entry name" value="Thioredoxin_domain"/>
</dbReference>
<dbReference type="GO" id="GO:0005829">
    <property type="term" value="C:cytosol"/>
    <property type="evidence" value="ECO:0007669"/>
    <property type="project" value="TreeGrafter"/>
</dbReference>
<dbReference type="PROSITE" id="PS51354">
    <property type="entry name" value="GLUTAREDOXIN_2"/>
    <property type="match status" value="1"/>
</dbReference>
<dbReference type="Proteomes" id="UP000030641">
    <property type="component" value="Unassembled WGS sequence"/>
</dbReference>
<dbReference type="OMA" id="WAEPCKT"/>
<dbReference type="Pfam" id="PF00462">
    <property type="entry name" value="Glutaredoxin"/>
    <property type="match status" value="1"/>
</dbReference>
<evidence type="ECO:0000256" key="4">
    <source>
        <dbReference type="ARBA" id="ARBA00023014"/>
    </source>
</evidence>
<dbReference type="HOGENOM" id="CLU_026126_12_0_1"/>
<dbReference type="GO" id="GO:0015036">
    <property type="term" value="F:disulfide oxidoreductase activity"/>
    <property type="evidence" value="ECO:0007669"/>
    <property type="project" value="UniProtKB-ARBA"/>
</dbReference>
<dbReference type="AlphaFoldDB" id="A0A074YKJ0"/>
<accession>A0A074YKJ0</accession>
<evidence type="ECO:0000256" key="1">
    <source>
        <dbReference type="ARBA" id="ARBA00009630"/>
    </source>
</evidence>
<dbReference type="GO" id="GO:0006879">
    <property type="term" value="P:intracellular iron ion homeostasis"/>
    <property type="evidence" value="ECO:0007669"/>
    <property type="project" value="TreeGrafter"/>
</dbReference>
<dbReference type="GO" id="GO:0046872">
    <property type="term" value="F:metal ion binding"/>
    <property type="evidence" value="ECO:0007669"/>
    <property type="project" value="UniProtKB-KW"/>
</dbReference>
<proteinExistence type="inferred from homology"/>
<dbReference type="FunCoup" id="A0A074YKJ0">
    <property type="interactions" value="858"/>
</dbReference>
<evidence type="ECO:0000256" key="3">
    <source>
        <dbReference type="ARBA" id="ARBA00023004"/>
    </source>
</evidence>
<keyword evidence="3" id="KW-0408">Iron</keyword>
<evidence type="ECO:0000256" key="2">
    <source>
        <dbReference type="ARBA" id="ARBA00022723"/>
    </source>
</evidence>
<dbReference type="Gene3D" id="3.40.30.10">
    <property type="entry name" value="Glutaredoxin"/>
    <property type="match status" value="2"/>
</dbReference>
<comment type="function">
    <text evidence="5">Monothiol glutaredoxin involved in the biogenesis of iron-sulfur clusters. Binds one iron-sulfur cluster per dimer. The iron-sulfur cluster is bound between subunits, and is complexed by a bound glutathione and a cysteine residue from each subunit.</text>
</comment>
<dbReference type="InterPro" id="IPR033658">
    <property type="entry name" value="GRX_PICOT-like"/>
</dbReference>
<keyword evidence="4" id="KW-0411">Iron-sulfur</keyword>
<dbReference type="EMBL" id="KL584761">
    <property type="protein sequence ID" value="KEQ94587.1"/>
    <property type="molecule type" value="Genomic_DNA"/>
</dbReference>
<dbReference type="PANTHER" id="PTHR10293:SF73">
    <property type="entry name" value="GLUTAREDOXIN-3"/>
    <property type="match status" value="1"/>
</dbReference>
<feature type="region of interest" description="Disordered" evidence="6">
    <location>
        <begin position="144"/>
        <end position="173"/>
    </location>
</feature>
<evidence type="ECO:0000256" key="5">
    <source>
        <dbReference type="ARBA" id="ARBA00055846"/>
    </source>
</evidence>
<dbReference type="STRING" id="1043005.A0A074YKJ0"/>
<comment type="similarity">
    <text evidence="1">Belongs to the glutaredoxin family. Monothiol subfamily.</text>
</comment>